<proteinExistence type="predicted"/>
<comment type="caution">
    <text evidence="1">The sequence shown here is derived from an EMBL/GenBank/DDBJ whole genome shotgun (WGS) entry which is preliminary data.</text>
</comment>
<sequence>MAPLFAAKVKSALSGDTLLLTTVRPPQPGQVPAERTFSLAYVSAPRLKRDEGDEPFAFQSREQLRLQLVGQVVQCEVLYTVPTINREYGIVYLPNKVSVNEQLISAGSVRVRQSTAKESTEPNELLDKYRSLEAAAKENALGLWAPKVDTYKSFYDVPAGFANQYRNQQIDAIVERIINGDRALVRFMLPGQHVQVPLLIAGVRAPRSPSTSDAAAEPGEPLGDVAKFYVEARLLQRNVKVEVLGASNQGVLIGIVLHPAGNIAERLLESGLAVVSDWQSNFLGAANMSKLRTAEQTAKAKGINLWHGVAVQGAKGGAESEKSFTATVGRVISADTLSLRMKNGDEKVVQLASVRGPRQADSKQASYVNTAREFVRKKAIGKHVKVVILHTRPKSEQFEERDMATVELARVAGPSTGSSDLAAILVENGYATVIRHRKDQVEDRSPIWDELLEKEESAIKAKKGFHSGVALPPERIVNASESHARASAFLPSLMRQKRVPAVVEFVNSGSRLRLLLPRDNARIRFILAGVTTPRVAMTSPGAGTGVVSEKSEPFGEEAQEFTSRRLLQRDVEIDVTHADRSGGFFGLLHVTGTKDTFAKTLLDEGLARLDEYSAQEAAVLSQFRDAEEAAQAAKKGVWKDDKGKAKAVEMPVTVAAESGARKKEYLNVVVTNVESNGSFVYLVLNDSVGRLATLTSTVTAQPPIALTNRPRINDLVVYPIPGTKSLGRFRVTHYDNSRKQASLTSIDFGLTVTSAPLAKLRILPSEFSPTLSGIPSLAKTGKLSLVKWPEFQEDYLDDAVNYFYDIVVSTPETLLGSGGVPQKLVAIADGSAVDGAALITLFEANDIDKSINTKLAEEGWVYVPSDKVLRRGVVERGYVGSKEVADLRKVIEEAKRERKGIWEYGDVTPDED</sequence>
<name>A0ACC3TWC5_9ASCO</name>
<accession>A0ACC3TWC5</accession>
<dbReference type="Proteomes" id="UP001489719">
    <property type="component" value="Unassembled WGS sequence"/>
</dbReference>
<organism evidence="1 2">
    <name type="scientific">Lipomyces orientalis</name>
    <dbReference type="NCBI Taxonomy" id="1233043"/>
    <lineage>
        <taxon>Eukaryota</taxon>
        <taxon>Fungi</taxon>
        <taxon>Dikarya</taxon>
        <taxon>Ascomycota</taxon>
        <taxon>Saccharomycotina</taxon>
        <taxon>Lipomycetes</taxon>
        <taxon>Lipomycetales</taxon>
        <taxon>Lipomycetaceae</taxon>
        <taxon>Lipomyces</taxon>
    </lineage>
</organism>
<evidence type="ECO:0000313" key="1">
    <source>
        <dbReference type="EMBL" id="KAK9325279.1"/>
    </source>
</evidence>
<protein>
    <submittedName>
        <fullName evidence="1">Uncharacterized protein</fullName>
    </submittedName>
</protein>
<gene>
    <name evidence="1" type="ORF">V1517DRAFT_364229</name>
</gene>
<evidence type="ECO:0000313" key="2">
    <source>
        <dbReference type="Proteomes" id="UP001489719"/>
    </source>
</evidence>
<keyword evidence="2" id="KW-1185">Reference proteome</keyword>
<dbReference type="EMBL" id="MU970042">
    <property type="protein sequence ID" value="KAK9325279.1"/>
    <property type="molecule type" value="Genomic_DNA"/>
</dbReference>
<reference evidence="2" key="1">
    <citation type="journal article" date="2024" name="Front. Bioeng. Biotechnol.">
        <title>Genome-scale model development and genomic sequencing of the oleaginous clade Lipomyces.</title>
        <authorList>
            <person name="Czajka J.J."/>
            <person name="Han Y."/>
            <person name="Kim J."/>
            <person name="Mondo S.J."/>
            <person name="Hofstad B.A."/>
            <person name="Robles A."/>
            <person name="Haridas S."/>
            <person name="Riley R."/>
            <person name="LaButti K."/>
            <person name="Pangilinan J."/>
            <person name="Andreopoulos W."/>
            <person name="Lipzen A."/>
            <person name="Yan J."/>
            <person name="Wang M."/>
            <person name="Ng V."/>
            <person name="Grigoriev I.V."/>
            <person name="Spatafora J.W."/>
            <person name="Magnuson J.K."/>
            <person name="Baker S.E."/>
            <person name="Pomraning K.R."/>
        </authorList>
    </citation>
    <scope>NUCLEOTIDE SEQUENCE [LARGE SCALE GENOMIC DNA]</scope>
    <source>
        <strain evidence="2">CBS 10300</strain>
    </source>
</reference>